<dbReference type="Proteomes" id="UP000694569">
    <property type="component" value="Unplaced"/>
</dbReference>
<dbReference type="AlphaFoldDB" id="A0A8C5QRU5"/>
<keyword evidence="16" id="KW-1185">Reference proteome</keyword>
<dbReference type="OrthoDB" id="3934656at2759"/>
<evidence type="ECO:0000256" key="8">
    <source>
        <dbReference type="ARBA" id="ARBA00022848"/>
    </source>
</evidence>
<dbReference type="GO" id="GO:0008392">
    <property type="term" value="F:arachidonate epoxygenase activity"/>
    <property type="evidence" value="ECO:0007669"/>
    <property type="project" value="TreeGrafter"/>
</dbReference>
<keyword evidence="8" id="KW-0492">Microsome</keyword>
<dbReference type="PANTHER" id="PTHR24300">
    <property type="entry name" value="CYTOCHROME P450 508A4-RELATED"/>
    <property type="match status" value="1"/>
</dbReference>
<evidence type="ECO:0000256" key="7">
    <source>
        <dbReference type="ARBA" id="ARBA00022824"/>
    </source>
</evidence>
<dbReference type="Ensembl" id="ENSLLET00000043397.1">
    <property type="protein sequence ID" value="ENSLLEP00000041721.1"/>
    <property type="gene ID" value="ENSLLEG00000026107.1"/>
</dbReference>
<dbReference type="GO" id="GO:0005506">
    <property type="term" value="F:iron ion binding"/>
    <property type="evidence" value="ECO:0007669"/>
    <property type="project" value="InterPro"/>
</dbReference>
<evidence type="ECO:0000313" key="15">
    <source>
        <dbReference type="Ensembl" id="ENSLLEP00000041721.1"/>
    </source>
</evidence>
<dbReference type="GO" id="GO:0006805">
    <property type="term" value="P:xenobiotic metabolic process"/>
    <property type="evidence" value="ECO:0007669"/>
    <property type="project" value="TreeGrafter"/>
</dbReference>
<evidence type="ECO:0000256" key="2">
    <source>
        <dbReference type="ARBA" id="ARBA00004174"/>
    </source>
</evidence>
<dbReference type="PANTHER" id="PTHR24300:SF84">
    <property type="entry name" value="CYTOCHROME P450, FAMILY 2, SUBFAMILY T, POLYPEPTIDE 4"/>
    <property type="match status" value="1"/>
</dbReference>
<dbReference type="Gene3D" id="1.10.630.10">
    <property type="entry name" value="Cytochrome P450"/>
    <property type="match status" value="1"/>
</dbReference>
<dbReference type="InterPro" id="IPR002401">
    <property type="entry name" value="Cyt_P450_E_grp-I"/>
</dbReference>
<dbReference type="SUPFAM" id="SSF48264">
    <property type="entry name" value="Cytochrome P450"/>
    <property type="match status" value="1"/>
</dbReference>
<dbReference type="PRINTS" id="PR00463">
    <property type="entry name" value="EP450I"/>
</dbReference>
<evidence type="ECO:0000256" key="10">
    <source>
        <dbReference type="ARBA" id="ARBA00023004"/>
    </source>
</evidence>
<reference evidence="15" key="2">
    <citation type="submission" date="2025-09" db="UniProtKB">
        <authorList>
            <consortium name="Ensembl"/>
        </authorList>
    </citation>
    <scope>IDENTIFICATION</scope>
</reference>
<evidence type="ECO:0000313" key="16">
    <source>
        <dbReference type="Proteomes" id="UP000694569"/>
    </source>
</evidence>
<reference evidence="15" key="1">
    <citation type="submission" date="2025-08" db="UniProtKB">
        <authorList>
            <consortium name="Ensembl"/>
        </authorList>
    </citation>
    <scope>IDENTIFICATION</scope>
</reference>
<feature type="transmembrane region" description="Helical" evidence="14">
    <location>
        <begin position="7"/>
        <end position="26"/>
    </location>
</feature>
<name>A0A8C5QRU5_9ANUR</name>
<dbReference type="GO" id="GO:0019373">
    <property type="term" value="P:epoxygenase P450 pathway"/>
    <property type="evidence" value="ECO:0007669"/>
    <property type="project" value="TreeGrafter"/>
</dbReference>
<dbReference type="InterPro" id="IPR001128">
    <property type="entry name" value="Cyt_P450"/>
</dbReference>
<sequence length="494" mass="56690">MIGISTLVLLALFCVIYIIVCYVKIYKQKSQLPPGPIPLPFIGNLLQIDTHNIVTSLNKLKRKYGSVFTLYFGPNPGLVICGYDAIKEALIDQGEAFADRGDYPVFLHYFSRHDIAFSNGEHWKDLRRFALTTLRNFGMGKRSIEERIQEEASFLITELTTTKGSPADLTMYFASTVANVIASIVYGSRFDYKDDRLKKITDSIYNNFCIMSSMWGTLYNMYPGLLDSLPGPHHQMRRNFEDITVISRESIKYHKKTLDPNCPRDYIDCFLIRIQQEGKDNPNPAFYEESLIMSIHNLMFGGTETVSTTLRYGTLVLMKYPEIAGRMREEIDEVVGRDRSPCMEDRNKMPYTDATIHEIMRFCDVIPLSLPRCTSRETFYKGYKLPKGTYITPFLTSVHRDPTRYEEPFKFNPQNFLDASGSFKKEDALMPFAAGKRICLGETLARMELFIFFTSLLQNFTFKPLIAKEDIKLEPTGSGLGNVPMEYKCRIIPR</sequence>
<keyword evidence="11" id="KW-0503">Monooxygenase</keyword>
<dbReference type="Pfam" id="PF00067">
    <property type="entry name" value="p450"/>
    <property type="match status" value="1"/>
</dbReference>
<evidence type="ECO:0000256" key="4">
    <source>
        <dbReference type="ARBA" id="ARBA00010617"/>
    </source>
</evidence>
<proteinExistence type="inferred from homology"/>
<evidence type="ECO:0000256" key="13">
    <source>
        <dbReference type="PIRSR" id="PIRSR602401-1"/>
    </source>
</evidence>
<keyword evidence="7" id="KW-0256">Endoplasmic reticulum</keyword>
<keyword evidence="9" id="KW-0560">Oxidoreductase</keyword>
<evidence type="ECO:0000256" key="6">
    <source>
        <dbReference type="ARBA" id="ARBA00022723"/>
    </source>
</evidence>
<dbReference type="InterPro" id="IPR050182">
    <property type="entry name" value="Cytochrome_P450_fam2"/>
</dbReference>
<dbReference type="GeneTree" id="ENSGT00940000162064"/>
<dbReference type="GO" id="GO:0020037">
    <property type="term" value="F:heme binding"/>
    <property type="evidence" value="ECO:0007669"/>
    <property type="project" value="InterPro"/>
</dbReference>
<dbReference type="GO" id="GO:0019825">
    <property type="term" value="F:oxygen binding"/>
    <property type="evidence" value="ECO:0007669"/>
    <property type="project" value="InterPro"/>
</dbReference>
<evidence type="ECO:0000256" key="5">
    <source>
        <dbReference type="ARBA" id="ARBA00022617"/>
    </source>
</evidence>
<protein>
    <recommendedName>
        <fullName evidence="17">Cytochrome P450</fullName>
    </recommendedName>
</protein>
<organism evidence="15 16">
    <name type="scientific">Leptobrachium leishanense</name>
    <name type="common">Leishan spiny toad</name>
    <dbReference type="NCBI Taxonomy" id="445787"/>
    <lineage>
        <taxon>Eukaryota</taxon>
        <taxon>Metazoa</taxon>
        <taxon>Chordata</taxon>
        <taxon>Craniata</taxon>
        <taxon>Vertebrata</taxon>
        <taxon>Euteleostomi</taxon>
        <taxon>Amphibia</taxon>
        <taxon>Batrachia</taxon>
        <taxon>Anura</taxon>
        <taxon>Pelobatoidea</taxon>
        <taxon>Megophryidae</taxon>
        <taxon>Leptobrachium</taxon>
    </lineage>
</organism>
<dbReference type="InterPro" id="IPR036396">
    <property type="entry name" value="Cyt_P450_sf"/>
</dbReference>
<dbReference type="PRINTS" id="PR00385">
    <property type="entry name" value="P450"/>
</dbReference>
<accession>A0A8C5QRU5</accession>
<comment type="cofactor">
    <cofactor evidence="1 13">
        <name>heme</name>
        <dbReference type="ChEBI" id="CHEBI:30413"/>
    </cofactor>
</comment>
<keyword evidence="12 14" id="KW-0472">Membrane</keyword>
<feature type="binding site" description="axial binding residue" evidence="13">
    <location>
        <position position="439"/>
    </location>
    <ligand>
        <name>heme</name>
        <dbReference type="ChEBI" id="CHEBI:30413"/>
    </ligand>
    <ligandPart>
        <name>Fe</name>
        <dbReference type="ChEBI" id="CHEBI:18248"/>
    </ligandPart>
</feature>
<keyword evidence="10 13" id="KW-0408">Iron</keyword>
<dbReference type="InterPro" id="IPR020469">
    <property type="entry name" value="Cyt_P450_CYP2_fam"/>
</dbReference>
<dbReference type="PRINTS" id="PR01957">
    <property type="entry name" value="EP450ICYP2F"/>
</dbReference>
<evidence type="ECO:0000256" key="3">
    <source>
        <dbReference type="ARBA" id="ARBA00004406"/>
    </source>
</evidence>
<evidence type="ECO:0000256" key="12">
    <source>
        <dbReference type="ARBA" id="ARBA00023136"/>
    </source>
</evidence>
<comment type="similarity">
    <text evidence="4">Belongs to the cytochrome P450 family.</text>
</comment>
<dbReference type="CDD" id="cd11026">
    <property type="entry name" value="CYP2"/>
    <property type="match status" value="1"/>
</dbReference>
<keyword evidence="14" id="KW-1133">Transmembrane helix</keyword>
<evidence type="ECO:0000256" key="9">
    <source>
        <dbReference type="ARBA" id="ARBA00023002"/>
    </source>
</evidence>
<dbReference type="GO" id="GO:0005789">
    <property type="term" value="C:endoplasmic reticulum membrane"/>
    <property type="evidence" value="ECO:0007669"/>
    <property type="project" value="UniProtKB-SubCell"/>
</dbReference>
<dbReference type="GO" id="GO:0016712">
    <property type="term" value="F:oxidoreductase activity, acting on paired donors, with incorporation or reduction of molecular oxygen, reduced flavin or flavoprotein as one donor, and incorporation of one atom of oxygen"/>
    <property type="evidence" value="ECO:0007669"/>
    <property type="project" value="TreeGrafter"/>
</dbReference>
<keyword evidence="5 13" id="KW-0349">Heme</keyword>
<keyword evidence="6 13" id="KW-0479">Metal-binding</keyword>
<evidence type="ECO:0000256" key="11">
    <source>
        <dbReference type="ARBA" id="ARBA00023033"/>
    </source>
</evidence>
<dbReference type="FunFam" id="1.10.630.10:FF:000238">
    <property type="entry name" value="Cytochrome P450 2A6"/>
    <property type="match status" value="1"/>
</dbReference>
<evidence type="ECO:0000256" key="1">
    <source>
        <dbReference type="ARBA" id="ARBA00001971"/>
    </source>
</evidence>
<comment type="subcellular location">
    <subcellularLocation>
        <location evidence="3">Endoplasmic reticulum membrane</location>
        <topology evidence="3">Peripheral membrane protein</topology>
    </subcellularLocation>
    <subcellularLocation>
        <location evidence="2">Microsome membrane</location>
        <topology evidence="2">Peripheral membrane protein</topology>
    </subcellularLocation>
</comment>
<keyword evidence="14" id="KW-0812">Transmembrane</keyword>
<evidence type="ECO:0000256" key="14">
    <source>
        <dbReference type="SAM" id="Phobius"/>
    </source>
</evidence>
<evidence type="ECO:0008006" key="17">
    <source>
        <dbReference type="Google" id="ProtNLM"/>
    </source>
</evidence>